<evidence type="ECO:0000256" key="1">
    <source>
        <dbReference type="ARBA" id="ARBA00004141"/>
    </source>
</evidence>
<evidence type="ECO:0000256" key="3">
    <source>
        <dbReference type="ARBA" id="ARBA00022989"/>
    </source>
</evidence>
<accession>A0AAE1AWM1</accession>
<gene>
    <name evidence="6" type="ORF">RRG08_049617</name>
</gene>
<reference evidence="6" key="1">
    <citation type="journal article" date="2023" name="G3 (Bethesda)">
        <title>A reference genome for the long-term kleptoplast-retaining sea slug Elysia crispata morphotype clarki.</title>
        <authorList>
            <person name="Eastman K.E."/>
            <person name="Pendleton A.L."/>
            <person name="Shaikh M.A."/>
            <person name="Suttiyut T."/>
            <person name="Ogas R."/>
            <person name="Tomko P."/>
            <person name="Gavelis G."/>
            <person name="Widhalm J.R."/>
            <person name="Wisecaver J.H."/>
        </authorList>
    </citation>
    <scope>NUCLEOTIDE SEQUENCE</scope>
    <source>
        <strain evidence="6">ECLA1</strain>
    </source>
</reference>
<sequence length="311" mass="34314">MIAGVVIITRNFSSTLSATSQSVADRTASLSNKPLPVEHSQYQRGNIPRGQIADFKMHNRRDESGCCSRIFLKSIMVVFNTFFWMSGAAFLFLGLASLFLRHQYVPLLETPLFALTTYLFIGTGGLITILGTVGCVGTMQEIRGCLIFYAFMLMAVFMLETCAGVLAYMYEGAVHEELARNLNVTINNKYHYDSEVTKAVDHMQTAFKCCGTSGISDWQYSVWAQDRSRSNSTNLVPFSCCISPNTSCIQGPQDIHASNVHTEGCLEYLEDFVRLHLIIVGGVGLGLSILQLFGIVFSCCLAARVKDDVSL</sequence>
<evidence type="ECO:0000256" key="4">
    <source>
        <dbReference type="ARBA" id="ARBA00023136"/>
    </source>
</evidence>
<feature type="transmembrane region" description="Helical" evidence="5">
    <location>
        <begin position="277"/>
        <end position="303"/>
    </location>
</feature>
<keyword evidence="2 5" id="KW-0812">Transmembrane</keyword>
<evidence type="ECO:0000313" key="7">
    <source>
        <dbReference type="Proteomes" id="UP001283361"/>
    </source>
</evidence>
<dbReference type="Gene3D" id="1.10.1450.10">
    <property type="entry name" value="Tetraspanin"/>
    <property type="match status" value="1"/>
</dbReference>
<dbReference type="InterPro" id="IPR018499">
    <property type="entry name" value="Tetraspanin/Peripherin"/>
</dbReference>
<evidence type="ECO:0000313" key="6">
    <source>
        <dbReference type="EMBL" id="KAK3794217.1"/>
    </source>
</evidence>
<dbReference type="PRINTS" id="PR00259">
    <property type="entry name" value="TMFOUR"/>
</dbReference>
<comment type="subcellular location">
    <subcellularLocation>
        <location evidence="1">Membrane</location>
        <topology evidence="1">Multi-pass membrane protein</topology>
    </subcellularLocation>
</comment>
<feature type="transmembrane region" description="Helical" evidence="5">
    <location>
        <begin position="77"/>
        <end position="100"/>
    </location>
</feature>
<name>A0AAE1AWM1_9GAST</name>
<dbReference type="PANTHER" id="PTHR19282">
    <property type="entry name" value="TETRASPANIN"/>
    <property type="match status" value="1"/>
</dbReference>
<keyword evidence="7" id="KW-1185">Reference proteome</keyword>
<dbReference type="Proteomes" id="UP001283361">
    <property type="component" value="Unassembled WGS sequence"/>
</dbReference>
<dbReference type="AlphaFoldDB" id="A0AAE1AWM1"/>
<dbReference type="PANTHER" id="PTHR19282:SF544">
    <property type="entry name" value="TETRASPANIN"/>
    <property type="match status" value="1"/>
</dbReference>
<proteinExistence type="predicted"/>
<keyword evidence="3 5" id="KW-1133">Transmembrane helix</keyword>
<comment type="caution">
    <text evidence="6">The sequence shown here is derived from an EMBL/GenBank/DDBJ whole genome shotgun (WGS) entry which is preliminary data.</text>
</comment>
<dbReference type="InterPro" id="IPR008952">
    <property type="entry name" value="Tetraspanin_EC2_sf"/>
</dbReference>
<dbReference type="SUPFAM" id="SSF48652">
    <property type="entry name" value="Tetraspanin"/>
    <property type="match status" value="1"/>
</dbReference>
<evidence type="ECO:0008006" key="8">
    <source>
        <dbReference type="Google" id="ProtNLM"/>
    </source>
</evidence>
<organism evidence="6 7">
    <name type="scientific">Elysia crispata</name>
    <name type="common">lettuce slug</name>
    <dbReference type="NCBI Taxonomy" id="231223"/>
    <lineage>
        <taxon>Eukaryota</taxon>
        <taxon>Metazoa</taxon>
        <taxon>Spiralia</taxon>
        <taxon>Lophotrochozoa</taxon>
        <taxon>Mollusca</taxon>
        <taxon>Gastropoda</taxon>
        <taxon>Heterobranchia</taxon>
        <taxon>Euthyneura</taxon>
        <taxon>Panpulmonata</taxon>
        <taxon>Sacoglossa</taxon>
        <taxon>Placobranchoidea</taxon>
        <taxon>Plakobranchidae</taxon>
        <taxon>Elysia</taxon>
    </lineage>
</organism>
<evidence type="ECO:0000256" key="5">
    <source>
        <dbReference type="SAM" id="Phobius"/>
    </source>
</evidence>
<evidence type="ECO:0000256" key="2">
    <source>
        <dbReference type="ARBA" id="ARBA00022692"/>
    </source>
</evidence>
<keyword evidence="4 5" id="KW-0472">Membrane</keyword>
<dbReference type="Pfam" id="PF00335">
    <property type="entry name" value="Tetraspanin"/>
    <property type="match status" value="1"/>
</dbReference>
<feature type="transmembrane region" description="Helical" evidence="5">
    <location>
        <begin position="112"/>
        <end position="134"/>
    </location>
</feature>
<feature type="transmembrane region" description="Helical" evidence="5">
    <location>
        <begin position="146"/>
        <end position="170"/>
    </location>
</feature>
<dbReference type="GO" id="GO:0005886">
    <property type="term" value="C:plasma membrane"/>
    <property type="evidence" value="ECO:0007669"/>
    <property type="project" value="TreeGrafter"/>
</dbReference>
<dbReference type="EMBL" id="JAWDGP010001132">
    <property type="protein sequence ID" value="KAK3794217.1"/>
    <property type="molecule type" value="Genomic_DNA"/>
</dbReference>
<protein>
    <recommendedName>
        <fullName evidence="8">Tetraspanin</fullName>
    </recommendedName>
</protein>